<proteinExistence type="predicted"/>
<reference evidence="8" key="1">
    <citation type="submission" date="2021-06" db="EMBL/GenBank/DDBJ databases">
        <authorList>
            <person name="Kallberg Y."/>
            <person name="Tangrot J."/>
            <person name="Rosling A."/>
        </authorList>
    </citation>
    <scope>NUCLEOTIDE SEQUENCE</scope>
    <source>
        <strain evidence="8">MT106</strain>
    </source>
</reference>
<comment type="caution">
    <text evidence="8">The sequence shown here is derived from an EMBL/GenBank/DDBJ whole genome shotgun (WGS) entry which is preliminary data.</text>
</comment>
<evidence type="ECO:0000313" key="9">
    <source>
        <dbReference type="Proteomes" id="UP000789831"/>
    </source>
</evidence>
<dbReference type="GO" id="GO:0009007">
    <property type="term" value="F:site-specific DNA-methyltransferase (adenine-specific) activity"/>
    <property type="evidence" value="ECO:0007669"/>
    <property type="project" value="UniProtKB-EC"/>
</dbReference>
<dbReference type="Pfam" id="PF02384">
    <property type="entry name" value="N6_Mtase"/>
    <property type="match status" value="1"/>
</dbReference>
<dbReference type="GO" id="GO:0008170">
    <property type="term" value="F:N-methyltransferase activity"/>
    <property type="evidence" value="ECO:0007669"/>
    <property type="project" value="InterPro"/>
</dbReference>
<dbReference type="InterPro" id="IPR003356">
    <property type="entry name" value="DNA_methylase_A-5"/>
</dbReference>
<dbReference type="OrthoDB" id="10355201at2759"/>
<dbReference type="Gene3D" id="3.40.50.150">
    <property type="entry name" value="Vaccinia Virus protein VP39"/>
    <property type="match status" value="1"/>
</dbReference>
<keyword evidence="4" id="KW-0949">S-adenosyl-L-methionine</keyword>
<dbReference type="GO" id="GO:0003677">
    <property type="term" value="F:DNA binding"/>
    <property type="evidence" value="ECO:0007669"/>
    <property type="project" value="InterPro"/>
</dbReference>
<dbReference type="AlphaFoldDB" id="A0A9N9G561"/>
<dbReference type="PANTHER" id="PTHR42933:SF1">
    <property type="entry name" value="SITE-SPECIFIC DNA-METHYLTRANSFERASE (ADENINE-SPECIFIC)"/>
    <property type="match status" value="1"/>
</dbReference>
<evidence type="ECO:0000256" key="1">
    <source>
        <dbReference type="ARBA" id="ARBA00011900"/>
    </source>
</evidence>
<dbReference type="Proteomes" id="UP000789831">
    <property type="component" value="Unassembled WGS sequence"/>
</dbReference>
<evidence type="ECO:0000256" key="5">
    <source>
        <dbReference type="ARBA" id="ARBA00022747"/>
    </source>
</evidence>
<evidence type="ECO:0000256" key="4">
    <source>
        <dbReference type="ARBA" id="ARBA00022691"/>
    </source>
</evidence>
<evidence type="ECO:0000313" key="8">
    <source>
        <dbReference type="EMBL" id="CAG8577907.1"/>
    </source>
</evidence>
<evidence type="ECO:0000256" key="2">
    <source>
        <dbReference type="ARBA" id="ARBA00022603"/>
    </source>
</evidence>
<organism evidence="8 9">
    <name type="scientific">Ambispora gerdemannii</name>
    <dbReference type="NCBI Taxonomy" id="144530"/>
    <lineage>
        <taxon>Eukaryota</taxon>
        <taxon>Fungi</taxon>
        <taxon>Fungi incertae sedis</taxon>
        <taxon>Mucoromycota</taxon>
        <taxon>Glomeromycotina</taxon>
        <taxon>Glomeromycetes</taxon>
        <taxon>Archaeosporales</taxon>
        <taxon>Ambisporaceae</taxon>
        <taxon>Ambispora</taxon>
    </lineage>
</organism>
<evidence type="ECO:0000259" key="7">
    <source>
        <dbReference type="Pfam" id="PF02384"/>
    </source>
</evidence>
<dbReference type="InterPro" id="IPR029063">
    <property type="entry name" value="SAM-dependent_MTases_sf"/>
</dbReference>
<keyword evidence="2" id="KW-0489">Methyltransferase</keyword>
<dbReference type="SUPFAM" id="SSF53335">
    <property type="entry name" value="S-adenosyl-L-methionine-dependent methyltransferases"/>
    <property type="match status" value="1"/>
</dbReference>
<evidence type="ECO:0000256" key="6">
    <source>
        <dbReference type="ARBA" id="ARBA00047942"/>
    </source>
</evidence>
<keyword evidence="5" id="KW-0680">Restriction system</keyword>
<protein>
    <recommendedName>
        <fullName evidence="1">site-specific DNA-methyltransferase (adenine-specific)</fullName>
        <ecNumber evidence="1">2.1.1.72</ecNumber>
    </recommendedName>
</protein>
<dbReference type="InterPro" id="IPR051537">
    <property type="entry name" value="DNA_Adenine_Mtase"/>
</dbReference>
<dbReference type="GO" id="GO:0032259">
    <property type="term" value="P:methylation"/>
    <property type="evidence" value="ECO:0007669"/>
    <property type="project" value="UniProtKB-KW"/>
</dbReference>
<gene>
    <name evidence="8" type="ORF">AGERDE_LOCUS7974</name>
</gene>
<keyword evidence="3" id="KW-0808">Transferase</keyword>
<keyword evidence="9" id="KW-1185">Reference proteome</keyword>
<name>A0A9N9G561_9GLOM</name>
<comment type="catalytic activity">
    <reaction evidence="6">
        <text>a 2'-deoxyadenosine in DNA + S-adenosyl-L-methionine = an N(6)-methyl-2'-deoxyadenosine in DNA + S-adenosyl-L-homocysteine + H(+)</text>
        <dbReference type="Rhea" id="RHEA:15197"/>
        <dbReference type="Rhea" id="RHEA-COMP:12418"/>
        <dbReference type="Rhea" id="RHEA-COMP:12419"/>
        <dbReference type="ChEBI" id="CHEBI:15378"/>
        <dbReference type="ChEBI" id="CHEBI:57856"/>
        <dbReference type="ChEBI" id="CHEBI:59789"/>
        <dbReference type="ChEBI" id="CHEBI:90615"/>
        <dbReference type="ChEBI" id="CHEBI:90616"/>
        <dbReference type="EC" id="2.1.1.72"/>
    </reaction>
</comment>
<sequence length="377" mass="43345">MGQEVLKSLGINEPNNHPNFWIYPQRVKHDLQIKEILGKCQQPINKKKPGAPDFTIRHQTKEVVLLIETKTKLKSHQSPSLEKELEPADYNLDGLLYFAEFFKKEFNVLGLAITGERQQEFDLKSIRKEKELSLVEEYFYHFLPKKNKSDLNIKEIRDTAKELNEIIYSGLGFSESEKPFFISACLLALKDEDFQNFFAEKKNVISSCLNAISNKIDEYAKAESEVEKYKSLKVTLTGTIEDNKKLASISKNKENSFVNILTKINQEVFPFLDKGDVIGEFYHEFLKYSTGDGKNLGIVLTPSHIADLFCEISLKLLYSEKKYEKRKFTEKDKILDVCCGTGTFLVNAFKKEVDKDKVFGVEIKSEPYNLALTNMIL</sequence>
<feature type="domain" description="DNA methylase adenine-specific" evidence="7">
    <location>
        <begin position="275"/>
        <end position="377"/>
    </location>
</feature>
<dbReference type="EMBL" id="CAJVPL010001568">
    <property type="protein sequence ID" value="CAG8577907.1"/>
    <property type="molecule type" value="Genomic_DNA"/>
</dbReference>
<accession>A0A9N9G561</accession>
<dbReference type="PANTHER" id="PTHR42933">
    <property type="entry name" value="SLR6095 PROTEIN"/>
    <property type="match status" value="1"/>
</dbReference>
<evidence type="ECO:0000256" key="3">
    <source>
        <dbReference type="ARBA" id="ARBA00022679"/>
    </source>
</evidence>
<dbReference type="EC" id="2.1.1.72" evidence="1"/>
<dbReference type="GO" id="GO:0009307">
    <property type="term" value="P:DNA restriction-modification system"/>
    <property type="evidence" value="ECO:0007669"/>
    <property type="project" value="UniProtKB-KW"/>
</dbReference>